<dbReference type="PANTHER" id="PTHR23417:SF14">
    <property type="entry name" value="PENTACOTRIPEPTIDE-REPEAT REGION OF PRORP DOMAIN-CONTAINING PROTEIN"/>
    <property type="match status" value="1"/>
</dbReference>
<dbReference type="CDD" id="cd02440">
    <property type="entry name" value="AdoMet_MTases"/>
    <property type="match status" value="1"/>
</dbReference>
<feature type="binding site" evidence="7">
    <location>
        <begin position="252"/>
        <end position="255"/>
    </location>
    <ligand>
        <name>substrate</name>
    </ligand>
</feature>
<evidence type="ECO:0000256" key="5">
    <source>
        <dbReference type="ARBA" id="ARBA00022691"/>
    </source>
</evidence>
<evidence type="ECO:0000313" key="9">
    <source>
        <dbReference type="EMBL" id="QNV39548.1"/>
    </source>
</evidence>
<dbReference type="PANTHER" id="PTHR23417">
    <property type="entry name" value="3-DEOXY-D-MANNO-OCTULOSONIC-ACID TRANSFERASE/TRNA GUANINE-N 7 - -METHYLTRANSFERASE"/>
    <property type="match status" value="1"/>
</dbReference>
<dbReference type="EC" id="2.1.1.33" evidence="7"/>
<comment type="similarity">
    <text evidence="7">Belongs to the class I-like SAM-binding methyltransferase superfamily. TrmB family.</text>
</comment>
<keyword evidence="5 7" id="KW-0949">S-adenosyl-L-methionine</keyword>
<feature type="binding site" evidence="7">
    <location>
        <position position="174"/>
    </location>
    <ligand>
        <name>substrate</name>
    </ligand>
</feature>
<feature type="compositionally biased region" description="Basic and acidic residues" evidence="8">
    <location>
        <begin position="1"/>
        <end position="20"/>
    </location>
</feature>
<dbReference type="SUPFAM" id="SSF53335">
    <property type="entry name" value="S-adenosyl-L-methionine-dependent methyltransferases"/>
    <property type="match status" value="1"/>
</dbReference>
<sequence length="273" mass="31158">METNKQKADFAAQEELREQGIEPTEQETPEKFHRQPLSFVRRGDRLTGRRLKAWEDFSPTHVLDLPRLLTDTSVAPEAEFDAEKIYGRTAPLTVEVGSGLGEAIVHRAAQQPERNFLAVEVYTPGIADLLRKMAAEGVENVRVAQANAPELLDNMFDEDSIDELWVFFPDPWHKTRHHKRRLISPEFADKVARVLKPGATWRLATDWEEYAIVMRDVLDAHPDFENLHSGEGATEQDPAGGWAPRWDGRVLTSFERKAGEAGRRAHDLTYRRR</sequence>
<evidence type="ECO:0000256" key="6">
    <source>
        <dbReference type="ARBA" id="ARBA00022694"/>
    </source>
</evidence>
<keyword evidence="4 7" id="KW-0808">Transferase</keyword>
<evidence type="ECO:0000256" key="8">
    <source>
        <dbReference type="SAM" id="MobiDB-lite"/>
    </source>
</evidence>
<feature type="binding site" evidence="7">
    <location>
        <position position="206"/>
    </location>
    <ligand>
        <name>substrate</name>
    </ligand>
</feature>
<evidence type="ECO:0000256" key="3">
    <source>
        <dbReference type="ARBA" id="ARBA00022603"/>
    </source>
</evidence>
<comment type="function">
    <text evidence="2 7">Catalyzes the formation of N(7)-methylguanine at position 46 (m7G46) in tRNA.</text>
</comment>
<feature type="binding site" evidence="7">
    <location>
        <position position="147"/>
    </location>
    <ligand>
        <name>S-adenosyl-L-methionine</name>
        <dbReference type="ChEBI" id="CHEBI:59789"/>
    </ligand>
</feature>
<reference evidence="9 10" key="1">
    <citation type="submission" date="2020-09" db="EMBL/GenBank/DDBJ databases">
        <title>Investigation of environmental microbe.</title>
        <authorList>
            <person name="Ou Y."/>
            <person name="Kang Q."/>
        </authorList>
    </citation>
    <scope>NUCLEOTIDE SEQUENCE [LARGE SCALE GENOMIC DNA]</scope>
    <source>
        <strain evidence="9 10">KJZ-9</strain>
    </source>
</reference>
<comment type="catalytic activity">
    <reaction evidence="1 7">
        <text>guanosine(46) in tRNA + S-adenosyl-L-methionine = N(7)-methylguanosine(46) in tRNA + S-adenosyl-L-homocysteine</text>
        <dbReference type="Rhea" id="RHEA:42708"/>
        <dbReference type="Rhea" id="RHEA-COMP:10188"/>
        <dbReference type="Rhea" id="RHEA-COMP:10189"/>
        <dbReference type="ChEBI" id="CHEBI:57856"/>
        <dbReference type="ChEBI" id="CHEBI:59789"/>
        <dbReference type="ChEBI" id="CHEBI:74269"/>
        <dbReference type="ChEBI" id="CHEBI:74480"/>
        <dbReference type="EC" id="2.1.1.33"/>
    </reaction>
</comment>
<keyword evidence="6 7" id="KW-0819">tRNA processing</keyword>
<proteinExistence type="inferred from homology"/>
<dbReference type="PROSITE" id="PS51625">
    <property type="entry name" value="SAM_MT_TRMB"/>
    <property type="match status" value="1"/>
</dbReference>
<dbReference type="GO" id="GO:0043527">
    <property type="term" value="C:tRNA methyltransferase complex"/>
    <property type="evidence" value="ECO:0007669"/>
    <property type="project" value="TreeGrafter"/>
</dbReference>
<comment type="caution">
    <text evidence="7">Lacks conserved residue(s) required for the propagation of feature annotation.</text>
</comment>
<name>A0A7H2BIQ2_9MICC</name>
<organism evidence="9 10">
    <name type="scientific">Rothia amarae</name>
    <dbReference type="NCBI Taxonomy" id="169480"/>
    <lineage>
        <taxon>Bacteria</taxon>
        <taxon>Bacillati</taxon>
        <taxon>Actinomycetota</taxon>
        <taxon>Actinomycetes</taxon>
        <taxon>Micrococcales</taxon>
        <taxon>Micrococcaceae</taxon>
        <taxon>Rothia</taxon>
    </lineage>
</organism>
<gene>
    <name evidence="7 9" type="primary">trmB</name>
    <name evidence="9" type="ORF">IDM48_09235</name>
</gene>
<dbReference type="InterPro" id="IPR003358">
    <property type="entry name" value="tRNA_(Gua-N-7)_MeTrfase_Trmb"/>
</dbReference>
<evidence type="ECO:0000313" key="10">
    <source>
        <dbReference type="Proteomes" id="UP000516421"/>
    </source>
</evidence>
<evidence type="ECO:0000256" key="7">
    <source>
        <dbReference type="HAMAP-Rule" id="MF_01057"/>
    </source>
</evidence>
<evidence type="ECO:0000256" key="2">
    <source>
        <dbReference type="ARBA" id="ARBA00003015"/>
    </source>
</evidence>
<dbReference type="NCBIfam" id="TIGR00091">
    <property type="entry name" value="tRNA (guanosine(46)-N7)-methyltransferase TrmB"/>
    <property type="match status" value="1"/>
</dbReference>
<accession>A0A7H2BIQ2</accession>
<dbReference type="EMBL" id="CP061538">
    <property type="protein sequence ID" value="QNV39548.1"/>
    <property type="molecule type" value="Genomic_DNA"/>
</dbReference>
<dbReference type="Gene3D" id="3.40.50.150">
    <property type="entry name" value="Vaccinia Virus protein VP39"/>
    <property type="match status" value="1"/>
</dbReference>
<evidence type="ECO:0000256" key="4">
    <source>
        <dbReference type="ARBA" id="ARBA00022679"/>
    </source>
</evidence>
<feature type="region of interest" description="Disordered" evidence="8">
    <location>
        <begin position="1"/>
        <end position="34"/>
    </location>
</feature>
<dbReference type="UniPathway" id="UPA00989"/>
<dbReference type="KEGG" id="rama:IDM48_09235"/>
<feature type="binding site" evidence="7">
    <location>
        <position position="170"/>
    </location>
    <ligand>
        <name>S-adenosyl-L-methionine</name>
        <dbReference type="ChEBI" id="CHEBI:59789"/>
    </ligand>
</feature>
<comment type="pathway">
    <text evidence="7">tRNA modification; N(7)-methylguanine-tRNA biosynthesis.</text>
</comment>
<feature type="binding site" evidence="7">
    <location>
        <position position="120"/>
    </location>
    <ligand>
        <name>S-adenosyl-L-methionine</name>
        <dbReference type="ChEBI" id="CHEBI:59789"/>
    </ligand>
</feature>
<protein>
    <recommendedName>
        <fullName evidence="7">tRNA (guanine-N(7)-)-methyltransferase</fullName>
        <ecNumber evidence="7">2.1.1.33</ecNumber>
    </recommendedName>
    <alternativeName>
        <fullName evidence="7">tRNA (guanine(46)-N(7))-methyltransferase</fullName>
    </alternativeName>
    <alternativeName>
        <fullName evidence="7">tRNA(m7G46)-methyltransferase</fullName>
    </alternativeName>
</protein>
<keyword evidence="3 7" id="KW-0489">Methyltransferase</keyword>
<evidence type="ECO:0000256" key="1">
    <source>
        <dbReference type="ARBA" id="ARBA00000142"/>
    </source>
</evidence>
<keyword evidence="10" id="KW-1185">Reference proteome</keyword>
<dbReference type="InterPro" id="IPR029063">
    <property type="entry name" value="SAM-dependent_MTases_sf"/>
</dbReference>
<dbReference type="GO" id="GO:0008176">
    <property type="term" value="F:tRNA (guanine(46)-N7)-methyltransferase activity"/>
    <property type="evidence" value="ECO:0007669"/>
    <property type="project" value="UniProtKB-UniRule"/>
</dbReference>
<feature type="binding site" evidence="7">
    <location>
        <position position="95"/>
    </location>
    <ligand>
        <name>S-adenosyl-L-methionine</name>
        <dbReference type="ChEBI" id="CHEBI:59789"/>
    </ligand>
</feature>
<dbReference type="InterPro" id="IPR055361">
    <property type="entry name" value="tRNA_methyltr_TrmB_bact"/>
</dbReference>
<dbReference type="AlphaFoldDB" id="A0A7H2BIQ2"/>
<dbReference type="RefSeq" id="WP_083147210.1">
    <property type="nucleotide sequence ID" value="NZ_CP061538.1"/>
</dbReference>
<dbReference type="Proteomes" id="UP000516421">
    <property type="component" value="Chromosome"/>
</dbReference>
<dbReference type="HAMAP" id="MF_01057">
    <property type="entry name" value="tRNA_methyltr_TrmB"/>
    <property type="match status" value="1"/>
</dbReference>
<dbReference type="Pfam" id="PF02390">
    <property type="entry name" value="Methyltransf_4"/>
    <property type="match status" value="1"/>
</dbReference>